<gene>
    <name evidence="10" type="ORF">dnl_28420</name>
</gene>
<evidence type="ECO:0000256" key="1">
    <source>
        <dbReference type="ARBA" id="ARBA00004429"/>
    </source>
</evidence>
<dbReference type="RefSeq" id="WP_207692180.1">
    <property type="nucleotide sequence ID" value="NZ_CP061799.1"/>
</dbReference>
<dbReference type="PANTHER" id="PTHR30012">
    <property type="entry name" value="GENERAL SECRETION PATHWAY PROTEIN"/>
    <property type="match status" value="1"/>
</dbReference>
<dbReference type="PRINTS" id="PR00812">
    <property type="entry name" value="BCTERIALGSPF"/>
</dbReference>
<feature type="domain" description="Type II secretion system protein GspF" evidence="9">
    <location>
        <begin position="271"/>
        <end position="393"/>
    </location>
</feature>
<proteinExistence type="inferred from homology"/>
<reference evidence="10" key="1">
    <citation type="journal article" date="2021" name="Microb. Physiol.">
        <title>Proteogenomic Insights into the Physiology of Marine, Sulfate-Reducing, Filamentous Desulfonema limicola and Desulfonema magnum.</title>
        <authorList>
            <person name="Schnaars V."/>
            <person name="Wohlbrand L."/>
            <person name="Scheve S."/>
            <person name="Hinrichs C."/>
            <person name="Reinhardt R."/>
            <person name="Rabus R."/>
        </authorList>
    </citation>
    <scope>NUCLEOTIDE SEQUENCE</scope>
    <source>
        <strain evidence="10">5ac10</strain>
    </source>
</reference>
<evidence type="ECO:0000256" key="8">
    <source>
        <dbReference type="SAM" id="Phobius"/>
    </source>
</evidence>
<dbReference type="Proteomes" id="UP000663720">
    <property type="component" value="Chromosome"/>
</dbReference>
<evidence type="ECO:0000256" key="5">
    <source>
        <dbReference type="ARBA" id="ARBA00022692"/>
    </source>
</evidence>
<protein>
    <submittedName>
        <fullName evidence="10">Type II secretion system F domain-containing protein, PilC-like</fullName>
    </submittedName>
</protein>
<keyword evidence="11" id="KW-1185">Reference proteome</keyword>
<evidence type="ECO:0000256" key="2">
    <source>
        <dbReference type="ARBA" id="ARBA00005745"/>
    </source>
</evidence>
<keyword evidence="4" id="KW-0997">Cell inner membrane</keyword>
<comment type="subcellular location">
    <subcellularLocation>
        <location evidence="1">Cell inner membrane</location>
        <topology evidence="1">Multi-pass membrane protein</topology>
    </subcellularLocation>
</comment>
<evidence type="ECO:0000313" key="11">
    <source>
        <dbReference type="Proteomes" id="UP000663720"/>
    </source>
</evidence>
<accession>A0A975B8D4</accession>
<evidence type="ECO:0000256" key="4">
    <source>
        <dbReference type="ARBA" id="ARBA00022519"/>
    </source>
</evidence>
<name>A0A975B8D4_9BACT</name>
<dbReference type="PANTHER" id="PTHR30012:SF7">
    <property type="entry name" value="PROTEIN TRANSPORT PROTEIN HOFC HOMOLOG"/>
    <property type="match status" value="1"/>
</dbReference>
<sequence>MQEYVWKGKNKRGVTITGTVDAKSLEIAQKQVAQKGIVNPKVKEKPKDIFENVAFMQPGVTAKDIIIFCRQFSTMVDAGLPIIQCLDLLATQAENPTFKKIMKQIKEDVEGGSTLADALKKHPDQFDPLFVNMIAAGEAGGILDTILRRLSEGLEKSAKLQAQVKSAMMYPTITLVVAIAVIMVLMVFVIPTFSKMFADMGQALPGLTQLVIKISNFMKANVIYILGGMGLFVYTAKKIYATEKGQRIIDAWALTLPVFGILIRKIAVAKFTRTMGTMLASGVSILDALDIVAKTAGNKSIELAVYDVRSGISEGRTMADPLLESGVFPPMVCSMIAVGESTGALDTMLEKIADFYDDEVDEAVKSMTEMIEPAMMCFLGVVVGGLVIAMYLPIFSMAGGVE</sequence>
<keyword evidence="3" id="KW-1003">Cell membrane</keyword>
<feature type="transmembrane region" description="Helical" evidence="8">
    <location>
        <begin position="210"/>
        <end position="234"/>
    </location>
</feature>
<dbReference type="EMBL" id="CP061799">
    <property type="protein sequence ID" value="QTA80537.1"/>
    <property type="molecule type" value="Genomic_DNA"/>
</dbReference>
<dbReference type="Pfam" id="PF00482">
    <property type="entry name" value="T2SSF"/>
    <property type="match status" value="2"/>
</dbReference>
<evidence type="ECO:0000256" key="3">
    <source>
        <dbReference type="ARBA" id="ARBA00022475"/>
    </source>
</evidence>
<evidence type="ECO:0000313" key="10">
    <source>
        <dbReference type="EMBL" id="QTA80537.1"/>
    </source>
</evidence>
<dbReference type="KEGG" id="dli:dnl_28420"/>
<feature type="transmembrane region" description="Helical" evidence="8">
    <location>
        <begin position="374"/>
        <end position="394"/>
    </location>
</feature>
<dbReference type="GO" id="GO:0015628">
    <property type="term" value="P:protein secretion by the type II secretion system"/>
    <property type="evidence" value="ECO:0007669"/>
    <property type="project" value="TreeGrafter"/>
</dbReference>
<feature type="transmembrane region" description="Helical" evidence="8">
    <location>
        <begin position="168"/>
        <end position="190"/>
    </location>
</feature>
<organism evidence="10 11">
    <name type="scientific">Desulfonema limicola</name>
    <dbReference type="NCBI Taxonomy" id="45656"/>
    <lineage>
        <taxon>Bacteria</taxon>
        <taxon>Pseudomonadati</taxon>
        <taxon>Thermodesulfobacteriota</taxon>
        <taxon>Desulfobacteria</taxon>
        <taxon>Desulfobacterales</taxon>
        <taxon>Desulfococcaceae</taxon>
        <taxon>Desulfonema</taxon>
    </lineage>
</organism>
<dbReference type="InterPro" id="IPR042094">
    <property type="entry name" value="T2SS_GspF_sf"/>
</dbReference>
<dbReference type="GO" id="GO:0005886">
    <property type="term" value="C:plasma membrane"/>
    <property type="evidence" value="ECO:0007669"/>
    <property type="project" value="UniProtKB-SubCell"/>
</dbReference>
<comment type="similarity">
    <text evidence="2">Belongs to the GSP F family.</text>
</comment>
<evidence type="ECO:0000259" key="9">
    <source>
        <dbReference type="Pfam" id="PF00482"/>
    </source>
</evidence>
<dbReference type="InterPro" id="IPR003004">
    <property type="entry name" value="GspF/PilC"/>
</dbReference>
<feature type="domain" description="Type II secretion system protein GspF" evidence="9">
    <location>
        <begin position="68"/>
        <end position="191"/>
    </location>
</feature>
<dbReference type="InterPro" id="IPR018076">
    <property type="entry name" value="T2SS_GspF_dom"/>
</dbReference>
<dbReference type="AlphaFoldDB" id="A0A975B8D4"/>
<dbReference type="Gene3D" id="1.20.81.30">
    <property type="entry name" value="Type II secretion system (T2SS), domain F"/>
    <property type="match status" value="2"/>
</dbReference>
<keyword evidence="6 8" id="KW-1133">Transmembrane helix</keyword>
<keyword evidence="5 8" id="KW-0812">Transmembrane</keyword>
<dbReference type="FunFam" id="1.20.81.30:FF:000001">
    <property type="entry name" value="Type II secretion system protein F"/>
    <property type="match status" value="2"/>
</dbReference>
<evidence type="ECO:0000256" key="7">
    <source>
        <dbReference type="ARBA" id="ARBA00023136"/>
    </source>
</evidence>
<keyword evidence="7 8" id="KW-0472">Membrane</keyword>
<evidence type="ECO:0000256" key="6">
    <source>
        <dbReference type="ARBA" id="ARBA00022989"/>
    </source>
</evidence>